<evidence type="ECO:0000313" key="3">
    <source>
        <dbReference type="Proteomes" id="UP000642571"/>
    </source>
</evidence>
<organism evidence="2 3">
    <name type="scientific">Pontibacillus salipaludis</name>
    <dbReference type="NCBI Taxonomy" id="1697394"/>
    <lineage>
        <taxon>Bacteria</taxon>
        <taxon>Bacillati</taxon>
        <taxon>Bacillota</taxon>
        <taxon>Bacilli</taxon>
        <taxon>Bacillales</taxon>
        <taxon>Bacillaceae</taxon>
        <taxon>Pontibacillus</taxon>
    </lineage>
</organism>
<comment type="caution">
    <text evidence="2">The sequence shown here is derived from an EMBL/GenBank/DDBJ whole genome shotgun (WGS) entry which is preliminary data.</text>
</comment>
<dbReference type="EMBL" id="BMIN01000019">
    <property type="protein sequence ID" value="GGD23631.1"/>
    <property type="molecule type" value="Genomic_DNA"/>
</dbReference>
<dbReference type="Proteomes" id="UP000642571">
    <property type="component" value="Unassembled WGS sequence"/>
</dbReference>
<gene>
    <name evidence="2" type="ORF">GCM10011389_34220</name>
</gene>
<dbReference type="InterPro" id="IPR024419">
    <property type="entry name" value="YvrJ"/>
</dbReference>
<sequence>MDYLVFIQLLGNFGFPIAVTMFLLVKFDKKLDKLEEAVYSLPQSADKLKEKKKS</sequence>
<evidence type="ECO:0000256" key="1">
    <source>
        <dbReference type="SAM" id="Phobius"/>
    </source>
</evidence>
<evidence type="ECO:0000313" key="2">
    <source>
        <dbReference type="EMBL" id="GGD23631.1"/>
    </source>
</evidence>
<keyword evidence="1" id="KW-0812">Transmembrane</keyword>
<dbReference type="RefSeq" id="WP_188655597.1">
    <property type="nucleotide sequence ID" value="NZ_BMIN01000019.1"/>
</dbReference>
<dbReference type="Pfam" id="PF12841">
    <property type="entry name" value="YvrJ"/>
    <property type="match status" value="1"/>
</dbReference>
<proteinExistence type="predicted"/>
<reference evidence="3" key="1">
    <citation type="journal article" date="2019" name="Int. J. Syst. Evol. Microbiol.">
        <title>The Global Catalogue of Microorganisms (GCM) 10K type strain sequencing project: providing services to taxonomists for standard genome sequencing and annotation.</title>
        <authorList>
            <consortium name="The Broad Institute Genomics Platform"/>
            <consortium name="The Broad Institute Genome Sequencing Center for Infectious Disease"/>
            <person name="Wu L."/>
            <person name="Ma J."/>
        </authorList>
    </citation>
    <scope>NUCLEOTIDE SEQUENCE [LARGE SCALE GENOMIC DNA]</scope>
    <source>
        <strain evidence="3">CGMCC 1.15353</strain>
    </source>
</reference>
<name>A0ABQ1QEH9_9BACI</name>
<accession>A0ABQ1QEH9</accession>
<keyword evidence="1" id="KW-1133">Transmembrane helix</keyword>
<evidence type="ECO:0008006" key="4">
    <source>
        <dbReference type="Google" id="ProtNLM"/>
    </source>
</evidence>
<protein>
    <recommendedName>
        <fullName evidence="4">YvrJ-like protein</fullName>
    </recommendedName>
</protein>
<keyword evidence="3" id="KW-1185">Reference proteome</keyword>
<feature type="transmembrane region" description="Helical" evidence="1">
    <location>
        <begin position="6"/>
        <end position="25"/>
    </location>
</feature>
<keyword evidence="1" id="KW-0472">Membrane</keyword>